<dbReference type="EMBL" id="CAJSLV010000116">
    <property type="protein sequence ID" value="CAG6399134.1"/>
    <property type="molecule type" value="Genomic_DNA"/>
</dbReference>
<dbReference type="Proteomes" id="UP001152519">
    <property type="component" value="Unassembled WGS sequence"/>
</dbReference>
<name>A0A9W4GVD5_9ACTN</name>
<evidence type="ECO:0000313" key="3">
    <source>
        <dbReference type="Proteomes" id="UP001152519"/>
    </source>
</evidence>
<protein>
    <submittedName>
        <fullName evidence="2">Uncharacterized protein</fullName>
    </submittedName>
</protein>
<accession>A0A9W4GVD5</accession>
<dbReference type="AlphaFoldDB" id="A0A9W4GVD5"/>
<organism evidence="2 3">
    <name type="scientific">Actinacidiphila cocklensis</name>
    <dbReference type="NCBI Taxonomy" id="887465"/>
    <lineage>
        <taxon>Bacteria</taxon>
        <taxon>Bacillati</taxon>
        <taxon>Actinomycetota</taxon>
        <taxon>Actinomycetes</taxon>
        <taxon>Kitasatosporales</taxon>
        <taxon>Streptomycetaceae</taxon>
        <taxon>Actinacidiphila</taxon>
    </lineage>
</organism>
<comment type="caution">
    <text evidence="2">The sequence shown here is derived from an EMBL/GenBank/DDBJ whole genome shotgun (WGS) entry which is preliminary data.</text>
</comment>
<keyword evidence="3" id="KW-1185">Reference proteome</keyword>
<gene>
    <name evidence="2" type="ORF">SCOCK_810018</name>
</gene>
<evidence type="ECO:0000256" key="1">
    <source>
        <dbReference type="SAM" id="MobiDB-lite"/>
    </source>
</evidence>
<feature type="compositionally biased region" description="Basic residues" evidence="1">
    <location>
        <begin position="1"/>
        <end position="13"/>
    </location>
</feature>
<evidence type="ECO:0000313" key="2">
    <source>
        <dbReference type="EMBL" id="CAG6399134.1"/>
    </source>
</evidence>
<reference evidence="2" key="1">
    <citation type="submission" date="2021-05" db="EMBL/GenBank/DDBJ databases">
        <authorList>
            <person name="Arsene-Ploetze F."/>
        </authorList>
    </citation>
    <scope>NUCLEOTIDE SEQUENCE</scope>
    <source>
        <strain evidence="2">DSM 42138</strain>
    </source>
</reference>
<sequence length="57" mass="6825">MRSVHRRAGRPRRAPPFGDSHVSYASHVHRHRGRRGRRRGPGHSRHRPYRVRGQRTR</sequence>
<proteinExistence type="predicted"/>
<feature type="region of interest" description="Disordered" evidence="1">
    <location>
        <begin position="1"/>
        <end position="57"/>
    </location>
</feature>
<feature type="compositionally biased region" description="Basic residues" evidence="1">
    <location>
        <begin position="27"/>
        <end position="57"/>
    </location>
</feature>